<organism evidence="13 14">
    <name type="scientific">Rhynchospora tenuis</name>
    <dbReference type="NCBI Taxonomy" id="198213"/>
    <lineage>
        <taxon>Eukaryota</taxon>
        <taxon>Viridiplantae</taxon>
        <taxon>Streptophyta</taxon>
        <taxon>Embryophyta</taxon>
        <taxon>Tracheophyta</taxon>
        <taxon>Spermatophyta</taxon>
        <taxon>Magnoliopsida</taxon>
        <taxon>Liliopsida</taxon>
        <taxon>Poales</taxon>
        <taxon>Cyperaceae</taxon>
        <taxon>Cyperoideae</taxon>
        <taxon>Rhynchosporeae</taxon>
        <taxon>Rhynchospora</taxon>
    </lineage>
</organism>
<protein>
    <recommendedName>
        <fullName evidence="15">Cytochrome P450</fullName>
    </recommendedName>
</protein>
<keyword evidence="5" id="KW-1133">Transmembrane helix</keyword>
<evidence type="ECO:0000256" key="2">
    <source>
        <dbReference type="ARBA" id="ARBA00022617"/>
    </source>
</evidence>
<dbReference type="GO" id="GO:0016020">
    <property type="term" value="C:membrane"/>
    <property type="evidence" value="ECO:0007669"/>
    <property type="project" value="UniProtKB-SubCell"/>
</dbReference>
<proteinExistence type="inferred from homology"/>
<comment type="cofactor">
    <cofactor evidence="10">
        <name>heme</name>
        <dbReference type="ChEBI" id="CHEBI:30413"/>
    </cofactor>
</comment>
<feature type="signal peptide" evidence="12">
    <location>
        <begin position="1"/>
        <end position="24"/>
    </location>
</feature>
<dbReference type="GO" id="GO:0020037">
    <property type="term" value="F:heme binding"/>
    <property type="evidence" value="ECO:0007669"/>
    <property type="project" value="InterPro"/>
</dbReference>
<keyword evidence="2 10" id="KW-0349">Heme</keyword>
<keyword evidence="14" id="KW-1185">Reference proteome</keyword>
<dbReference type="Gene3D" id="1.10.630.10">
    <property type="entry name" value="Cytochrome P450"/>
    <property type="match status" value="1"/>
</dbReference>
<dbReference type="InterPro" id="IPR002401">
    <property type="entry name" value="Cyt_P450_E_grp-I"/>
</dbReference>
<evidence type="ECO:0008006" key="15">
    <source>
        <dbReference type="Google" id="ProtNLM"/>
    </source>
</evidence>
<dbReference type="InterPro" id="IPR017972">
    <property type="entry name" value="Cyt_P450_CS"/>
</dbReference>
<dbReference type="SUPFAM" id="SSF48264">
    <property type="entry name" value="Cytochrome P450"/>
    <property type="match status" value="1"/>
</dbReference>
<dbReference type="Pfam" id="PF00067">
    <property type="entry name" value="p450"/>
    <property type="match status" value="1"/>
</dbReference>
<dbReference type="CDD" id="cd11075">
    <property type="entry name" value="CYP77_89"/>
    <property type="match status" value="1"/>
</dbReference>
<name>A0AAD6EMX5_9POAL</name>
<evidence type="ECO:0000256" key="1">
    <source>
        <dbReference type="ARBA" id="ARBA00004167"/>
    </source>
</evidence>
<dbReference type="PROSITE" id="PS00086">
    <property type="entry name" value="CYTOCHROME_P450"/>
    <property type="match status" value="1"/>
</dbReference>
<dbReference type="PRINTS" id="PR00463">
    <property type="entry name" value="EP450I"/>
</dbReference>
<dbReference type="PANTHER" id="PTHR24298:SF366">
    <property type="entry name" value="OS06G0328900 PROTEIN"/>
    <property type="match status" value="1"/>
</dbReference>
<keyword evidence="6 11" id="KW-0560">Oxidoreductase</keyword>
<evidence type="ECO:0000256" key="4">
    <source>
        <dbReference type="ARBA" id="ARBA00022723"/>
    </source>
</evidence>
<comment type="similarity">
    <text evidence="11">Belongs to the cytochrome P450 family.</text>
</comment>
<keyword evidence="7 10" id="KW-0408">Iron</keyword>
<keyword evidence="9" id="KW-0472">Membrane</keyword>
<reference evidence="13 14" key="1">
    <citation type="journal article" date="2022" name="Cell">
        <title>Repeat-based holocentromeres influence genome architecture and karyotype evolution.</title>
        <authorList>
            <person name="Hofstatter P.G."/>
            <person name="Thangavel G."/>
            <person name="Lux T."/>
            <person name="Neumann P."/>
            <person name="Vondrak T."/>
            <person name="Novak P."/>
            <person name="Zhang M."/>
            <person name="Costa L."/>
            <person name="Castellani M."/>
            <person name="Scott A."/>
            <person name="Toegelov H."/>
            <person name="Fuchs J."/>
            <person name="Mata-Sucre Y."/>
            <person name="Dias Y."/>
            <person name="Vanzela A.L.L."/>
            <person name="Huettel B."/>
            <person name="Almeida C.C.S."/>
            <person name="Simkova H."/>
            <person name="Souza G."/>
            <person name="Pedrosa-Harand A."/>
            <person name="Macas J."/>
            <person name="Mayer K.F.X."/>
            <person name="Houben A."/>
            <person name="Marques A."/>
        </authorList>
    </citation>
    <scope>NUCLEOTIDE SEQUENCE [LARGE SCALE GENOMIC DNA]</scope>
    <source>
        <strain evidence="13">RhyTen1mFocal</strain>
    </source>
</reference>
<evidence type="ECO:0000313" key="13">
    <source>
        <dbReference type="EMBL" id="KAJ3690317.1"/>
    </source>
</evidence>
<dbReference type="PRINTS" id="PR00385">
    <property type="entry name" value="P450"/>
</dbReference>
<evidence type="ECO:0000256" key="3">
    <source>
        <dbReference type="ARBA" id="ARBA00022692"/>
    </source>
</evidence>
<keyword evidence="12" id="KW-0732">Signal</keyword>
<dbReference type="FunFam" id="1.10.630.10:FF:000012">
    <property type="entry name" value="Cytochrome P450 family protein"/>
    <property type="match status" value="1"/>
</dbReference>
<dbReference type="InterPro" id="IPR051103">
    <property type="entry name" value="Plant_metabolite_P450s"/>
</dbReference>
<keyword evidence="4 10" id="KW-0479">Metal-binding</keyword>
<evidence type="ECO:0000256" key="7">
    <source>
        <dbReference type="ARBA" id="ARBA00023004"/>
    </source>
</evidence>
<feature type="binding site" description="axial binding residue" evidence="10">
    <location>
        <position position="457"/>
    </location>
    <ligand>
        <name>heme</name>
        <dbReference type="ChEBI" id="CHEBI:30413"/>
    </ligand>
    <ligandPart>
        <name>Fe</name>
        <dbReference type="ChEBI" id="CHEBI:18248"/>
    </ligandPart>
</feature>
<evidence type="ECO:0000256" key="8">
    <source>
        <dbReference type="ARBA" id="ARBA00023033"/>
    </source>
</evidence>
<evidence type="ECO:0000256" key="6">
    <source>
        <dbReference type="ARBA" id="ARBA00023002"/>
    </source>
</evidence>
<dbReference type="Proteomes" id="UP001210211">
    <property type="component" value="Unassembled WGS sequence"/>
</dbReference>
<accession>A0AAD6EMX5</accession>
<keyword evidence="3" id="KW-0812">Transmembrane</keyword>
<evidence type="ECO:0000256" key="11">
    <source>
        <dbReference type="RuleBase" id="RU000461"/>
    </source>
</evidence>
<gene>
    <name evidence="13" type="ORF">LUZ61_019481</name>
</gene>
<sequence>MELKWLLILLFVVPLFTLLIKTKAKSQLPLPPGPRAIPILGNLVWLRQSTSNIHSIVRDLHKRYGPIVTLRFGSRLSIYISDRHLAHSALITHGAAFASRPKQTTIHEIINVNYHTISTATYGSLWRILRRNLAGEFLQPSRVKLLSSARKWTADLLKEELSKSGNSNDKPFIETFHLAMFSLLVYMCFGKRLDKGHVNAIKSTQLDAMLYFARKLGIFAFMPMLTKYLCQNRWNKALSLCNMQKELYKPLIESRRVLKTKRGEDEKKTNADKFLKYCYVDTLLDIRLPDEGGRLLSDDELVALCGEFFTAGTDTTSTALQWIMAELVKNQEVQSKLWHEIQLVLANSNSEEINEEMLEKMPYLKAVVMEALRRHPPAHFLLDHAVTHECTLGGYTIPQHAWVKFSAADIGMNEEIWKNPTEFKPERFLEGGEGEGVDITGTKEIKMMPFGAGRRICPGLGIALLHLEYIVANMVKEFEWRGIEGQEVDLAEKLEFTVVMKKPLRAQLIPRK</sequence>
<feature type="chain" id="PRO_5042241344" description="Cytochrome P450" evidence="12">
    <location>
        <begin position="25"/>
        <end position="512"/>
    </location>
</feature>
<dbReference type="PANTHER" id="PTHR24298">
    <property type="entry name" value="FLAVONOID 3'-MONOOXYGENASE-RELATED"/>
    <property type="match status" value="1"/>
</dbReference>
<dbReference type="InterPro" id="IPR001128">
    <property type="entry name" value="Cyt_P450"/>
</dbReference>
<evidence type="ECO:0000256" key="5">
    <source>
        <dbReference type="ARBA" id="ARBA00022989"/>
    </source>
</evidence>
<dbReference type="InterPro" id="IPR036396">
    <property type="entry name" value="Cyt_P450_sf"/>
</dbReference>
<dbReference type="GO" id="GO:0005506">
    <property type="term" value="F:iron ion binding"/>
    <property type="evidence" value="ECO:0007669"/>
    <property type="project" value="InterPro"/>
</dbReference>
<keyword evidence="8 11" id="KW-0503">Monooxygenase</keyword>
<dbReference type="AlphaFoldDB" id="A0AAD6EMX5"/>
<dbReference type="EMBL" id="JAMRDG010000002">
    <property type="protein sequence ID" value="KAJ3690317.1"/>
    <property type="molecule type" value="Genomic_DNA"/>
</dbReference>
<dbReference type="GO" id="GO:0016709">
    <property type="term" value="F:oxidoreductase activity, acting on paired donors, with incorporation or reduction of molecular oxygen, NAD(P)H as one donor, and incorporation of one atom of oxygen"/>
    <property type="evidence" value="ECO:0007669"/>
    <property type="project" value="TreeGrafter"/>
</dbReference>
<evidence type="ECO:0000256" key="9">
    <source>
        <dbReference type="ARBA" id="ARBA00023136"/>
    </source>
</evidence>
<comment type="caution">
    <text evidence="13">The sequence shown here is derived from an EMBL/GenBank/DDBJ whole genome shotgun (WGS) entry which is preliminary data.</text>
</comment>
<comment type="subcellular location">
    <subcellularLocation>
        <location evidence="1">Membrane</location>
        <topology evidence="1">Single-pass membrane protein</topology>
    </subcellularLocation>
</comment>
<evidence type="ECO:0000256" key="12">
    <source>
        <dbReference type="SAM" id="SignalP"/>
    </source>
</evidence>
<evidence type="ECO:0000256" key="10">
    <source>
        <dbReference type="PIRSR" id="PIRSR602401-1"/>
    </source>
</evidence>
<evidence type="ECO:0000313" key="14">
    <source>
        <dbReference type="Proteomes" id="UP001210211"/>
    </source>
</evidence>